<sequence length="297" mass="32470">MYDVIIIGKGPAGISASLYTVRANLKTLVIGKGDSALKKAERIENYYGFSEAISGERLLAEGEKQAARLGVEIIESEVISIEKNEFFEVLTSDDRYMAKAVLIATGQPQKKLRIENLEAFEGRGVSYCTTCDGFFYNNLKVGVVGAGDYVVHEAMELLAFTKDITIYTNGNELQVSEKFVEAAKRFRISKKPIYKIDGSEFLQKIFFKDGTSEDIDGLFIAYESPSSVDFARKLGIIVEGNAIVVDKNQQTNLEGLFAAGDCTGGFKQIATAVGQGALAGRKMIEYVRSLETANSPV</sequence>
<evidence type="ECO:0000256" key="1">
    <source>
        <dbReference type="ARBA" id="ARBA00022630"/>
    </source>
</evidence>
<dbReference type="InterPro" id="IPR050097">
    <property type="entry name" value="Ferredoxin-NADP_redctase_2"/>
</dbReference>
<reference evidence="4 5" key="1">
    <citation type="submission" date="2017-09" db="EMBL/GenBank/DDBJ databases">
        <title>Evaluation of Pacific Biosciences Sequencing Technology to Finishing C. thermocellum Genome Sequences.</title>
        <authorList>
            <person name="Brown S."/>
        </authorList>
    </citation>
    <scope>NUCLEOTIDE SEQUENCE [LARGE SCALE GENOMIC DNA]</scope>
    <source>
        <strain evidence="4 5">AD2</strain>
    </source>
</reference>
<dbReference type="RefSeq" id="WP_003513932.1">
    <property type="nucleotide sequence ID" value="NZ_CP013828.1"/>
</dbReference>
<gene>
    <name evidence="4" type="ORF">M972_112712</name>
</gene>
<keyword evidence="2" id="KW-0560">Oxidoreductase</keyword>
<dbReference type="GO" id="GO:0016491">
    <property type="term" value="F:oxidoreductase activity"/>
    <property type="evidence" value="ECO:0007669"/>
    <property type="project" value="UniProtKB-KW"/>
</dbReference>
<dbReference type="PRINTS" id="PR00469">
    <property type="entry name" value="PNDRDTASEII"/>
</dbReference>
<dbReference type="PRINTS" id="PR00368">
    <property type="entry name" value="FADPNR"/>
</dbReference>
<evidence type="ECO:0000256" key="2">
    <source>
        <dbReference type="ARBA" id="ARBA00023002"/>
    </source>
</evidence>
<comment type="caution">
    <text evidence="4">The sequence shown here is derived from an EMBL/GenBank/DDBJ whole genome shotgun (WGS) entry which is preliminary data.</text>
</comment>
<dbReference type="SUPFAM" id="SSF51905">
    <property type="entry name" value="FAD/NAD(P)-binding domain"/>
    <property type="match status" value="1"/>
</dbReference>
<dbReference type="Proteomes" id="UP000223596">
    <property type="component" value="Unassembled WGS sequence"/>
</dbReference>
<feature type="domain" description="FAD/NAD(P)-binding" evidence="3">
    <location>
        <begin position="2"/>
        <end position="276"/>
    </location>
</feature>
<evidence type="ECO:0000313" key="5">
    <source>
        <dbReference type="Proteomes" id="UP000223596"/>
    </source>
</evidence>
<dbReference type="Gene3D" id="3.50.50.60">
    <property type="entry name" value="FAD/NAD(P)-binding domain"/>
    <property type="match status" value="2"/>
</dbReference>
<evidence type="ECO:0000259" key="3">
    <source>
        <dbReference type="Pfam" id="PF07992"/>
    </source>
</evidence>
<dbReference type="PANTHER" id="PTHR48105">
    <property type="entry name" value="THIOREDOXIN REDUCTASE 1-RELATED-RELATED"/>
    <property type="match status" value="1"/>
</dbReference>
<dbReference type="EMBL" id="PDBW01000001">
    <property type="protein sequence ID" value="PFH03893.1"/>
    <property type="molecule type" value="Genomic_DNA"/>
</dbReference>
<dbReference type="InterPro" id="IPR023753">
    <property type="entry name" value="FAD/NAD-binding_dom"/>
</dbReference>
<dbReference type="InterPro" id="IPR036188">
    <property type="entry name" value="FAD/NAD-bd_sf"/>
</dbReference>
<organism evidence="4 5">
    <name type="scientific">Acetivibrio thermocellus AD2</name>
    <dbReference type="NCBI Taxonomy" id="1138384"/>
    <lineage>
        <taxon>Bacteria</taxon>
        <taxon>Bacillati</taxon>
        <taxon>Bacillota</taxon>
        <taxon>Clostridia</taxon>
        <taxon>Eubacteriales</taxon>
        <taxon>Oscillospiraceae</taxon>
        <taxon>Acetivibrio</taxon>
    </lineage>
</organism>
<name>A0AB36TJE6_ACETH</name>
<dbReference type="AlphaFoldDB" id="A0AB36TJE6"/>
<keyword evidence="1" id="KW-0285">Flavoprotein</keyword>
<dbReference type="Pfam" id="PF07992">
    <property type="entry name" value="Pyr_redox_2"/>
    <property type="match status" value="1"/>
</dbReference>
<protein>
    <submittedName>
        <fullName evidence="4">Thioredoxin reductase (NADPH)</fullName>
    </submittedName>
</protein>
<evidence type="ECO:0000313" key="4">
    <source>
        <dbReference type="EMBL" id="PFH03893.1"/>
    </source>
</evidence>
<accession>A0AB36TJE6</accession>
<proteinExistence type="predicted"/>